<dbReference type="Proteomes" id="UP000000329">
    <property type="component" value="Chromosome"/>
</dbReference>
<protein>
    <submittedName>
        <fullName evidence="7">Retron reverse transcriptase protein</fullName>
    </submittedName>
</protein>
<dbReference type="GO" id="GO:0003723">
    <property type="term" value="F:RNA binding"/>
    <property type="evidence" value="ECO:0007669"/>
    <property type="project" value="InterPro"/>
</dbReference>
<dbReference type="OrthoDB" id="8538592at2"/>
<keyword evidence="3" id="KW-0479">Metal-binding</keyword>
<dbReference type="AlphaFoldDB" id="D8IZQ3"/>
<evidence type="ECO:0000256" key="4">
    <source>
        <dbReference type="ARBA" id="ARBA00022842"/>
    </source>
</evidence>
<name>D8IZQ3_HERSS</name>
<evidence type="ECO:0000256" key="3">
    <source>
        <dbReference type="ARBA" id="ARBA00022723"/>
    </source>
</evidence>
<dbReference type="GO" id="GO:0003964">
    <property type="term" value="F:RNA-directed DNA polymerase activity"/>
    <property type="evidence" value="ECO:0007669"/>
    <property type="project" value="UniProtKB-KW"/>
</dbReference>
<dbReference type="PROSITE" id="PS50878">
    <property type="entry name" value="RT_POL"/>
    <property type="match status" value="1"/>
</dbReference>
<keyword evidence="1" id="KW-0808">Transferase</keyword>
<dbReference type="CDD" id="cd03487">
    <property type="entry name" value="RT_Bac_retron_II"/>
    <property type="match status" value="1"/>
</dbReference>
<dbReference type="STRING" id="757424.Hsero_2903"/>
<sequence length="344" mass="38706">MTSEFPNYPHQRIGTLDALARVLAVPKDQLLTVASRAEVLYRIAAQEQKADGSIRQTFDAKPKLKEIQRKIKERLLQKVKFPPYLQGSLKGRSPRLNAESHKGAHLSISEDIQNFFPSVGRDHVVSIWRDFFRFSDEVSELLTALTVKDDGIPQGAITSSYMANLVFWDYEPRLVEQLAAMGLTYTRYVDDVIVSSRQHVTKEVQSLVVAKIYGMLGRYSLRPKRTKHEVSTRSKRMTATKLVINKRVALPKETRQNIRAQVFAIERRVLEGDRGADLVKALASASSRVGRLASMHPTMGQALKARLKVVRTTLASESPPEAFQVAVVSRAPQSVDEDFVPPWV</sequence>
<organism evidence="7 8">
    <name type="scientific">Herbaspirillum seropedicae (strain SmR1)</name>
    <dbReference type="NCBI Taxonomy" id="757424"/>
    <lineage>
        <taxon>Bacteria</taxon>
        <taxon>Pseudomonadati</taxon>
        <taxon>Pseudomonadota</taxon>
        <taxon>Betaproteobacteria</taxon>
        <taxon>Burkholderiales</taxon>
        <taxon>Oxalobacteraceae</taxon>
        <taxon>Herbaspirillum</taxon>
    </lineage>
</organism>
<proteinExistence type="predicted"/>
<dbReference type="RefSeq" id="WP_013234866.1">
    <property type="nucleotide sequence ID" value="NC_014323.1"/>
</dbReference>
<gene>
    <name evidence="7" type="ordered locus">Hsero_2903</name>
</gene>
<dbReference type="InterPro" id="IPR000123">
    <property type="entry name" value="Reverse_transcriptase_msDNA"/>
</dbReference>
<dbReference type="InterPro" id="IPR000477">
    <property type="entry name" value="RT_dom"/>
</dbReference>
<dbReference type="KEGG" id="hse:Hsero_2903"/>
<accession>D8IZQ3</accession>
<evidence type="ECO:0000256" key="5">
    <source>
        <dbReference type="ARBA" id="ARBA00022918"/>
    </source>
</evidence>
<evidence type="ECO:0000313" key="8">
    <source>
        <dbReference type="Proteomes" id="UP000000329"/>
    </source>
</evidence>
<evidence type="ECO:0000256" key="2">
    <source>
        <dbReference type="ARBA" id="ARBA00022695"/>
    </source>
</evidence>
<keyword evidence="2" id="KW-0548">Nucleotidyltransferase</keyword>
<evidence type="ECO:0000259" key="6">
    <source>
        <dbReference type="PROSITE" id="PS50878"/>
    </source>
</evidence>
<feature type="domain" description="Reverse transcriptase" evidence="6">
    <location>
        <begin position="27"/>
        <end position="244"/>
    </location>
</feature>
<evidence type="ECO:0000313" key="7">
    <source>
        <dbReference type="EMBL" id="ADJ64393.1"/>
    </source>
</evidence>
<keyword evidence="5 7" id="KW-0695">RNA-directed DNA polymerase</keyword>
<keyword evidence="4" id="KW-0460">Magnesium</keyword>
<dbReference type="GO" id="GO:0046872">
    <property type="term" value="F:metal ion binding"/>
    <property type="evidence" value="ECO:0007669"/>
    <property type="project" value="UniProtKB-KW"/>
</dbReference>
<dbReference type="Pfam" id="PF00078">
    <property type="entry name" value="RVT_1"/>
    <property type="match status" value="1"/>
</dbReference>
<dbReference type="eggNOG" id="COG3344">
    <property type="taxonomic scope" value="Bacteria"/>
</dbReference>
<dbReference type="PRINTS" id="PR00866">
    <property type="entry name" value="RNADNAPOLMS"/>
</dbReference>
<keyword evidence="8" id="KW-1185">Reference proteome</keyword>
<reference evidence="7 8" key="1">
    <citation type="submission" date="2010-04" db="EMBL/GenBank/DDBJ databases">
        <title>The genome of Herbaspirillum seropedicae SmR1, an endophytic, nitrogen-fixing, plant-growth promoting beta-Proteobacteria.</title>
        <authorList>
            <person name="Pedrosa F.O."/>
            <person name="Monteiro R.A."/>
            <person name="Wassem R."/>
            <person name="Cruz L.M."/>
            <person name="Ayub R.A."/>
            <person name="Colauto N.B."/>
            <person name="Fernandez M.A."/>
            <person name="Fungaro M.H.P."/>
            <person name="Grisard E.C."/>
            <person name="Hungria M."/>
            <person name="Madeira H.M.F."/>
            <person name="Nodari R.O."/>
            <person name="Osaku C.A."/>
            <person name="Petzl-Erler M.L."/>
            <person name="Terenzi H."/>
            <person name="Vieira L.G.E."/>
            <person name="Almeida M.I.M."/>
            <person name="Alves L.R."/>
            <person name="Arantes O.M.N."/>
            <person name="Balsanelli E."/>
            <person name="Barcellos F.G."/>
            <person name="Baura V.A."/>
            <person name="Binde D.R."/>
            <person name="Campo R.J."/>
            <person name="Chubatsu L.S."/>
            <person name="Chueire L.M.O."/>
            <person name="Ciferri R.R."/>
            <person name="Correa L.C."/>
            <person name="da Conceicao Silva J.L."/>
            <person name="Dabul A.N.G."/>
            <person name="Dambros B.P."/>
            <person name="Faoro H."/>
            <person name="Favetti A."/>
            <person name="Friedermann G."/>
            <person name="Furlaneto M.C."/>
            <person name="Gasques L.S."/>
            <person name="Gimenes C.C.T."/>
            <person name="Gioppo N.M.R."/>
            <person name="Glienke-Blanco C."/>
            <person name="Godoy L.P."/>
            <person name="Guerra M.P."/>
            <person name="Karp S."/>
            <person name="Kava-Cordeiro V."/>
            <person name="Margarido V.P."/>
            <person name="Mathioni S.M."/>
            <person name="Menck-Soares M.A."/>
            <person name="Murace N.K."/>
            <person name="Nicolas M.F."/>
            <person name="Oliveira C.E.C."/>
            <person name="Pagnan N.A.B."/>
            <person name="Pamphile J.A."/>
            <person name="Patussi E.V."/>
            <person name="Pereira L.F.P."/>
            <person name="Pereira-Ferrari L."/>
            <person name="Pinto F.G.S."/>
            <person name="Precoma C."/>
            <person name="Prioli A.J."/>
            <person name="Prioli S.M.A.P."/>
            <person name="Raittz R.T."/>
            <person name="Ramos H.J.O."/>
            <person name="Ribeiro E.M.S.F."/>
            <person name="Rigo L.U."/>
            <person name="Rocha C.L.M.S.C."/>
            <person name="Rocha S.N."/>
            <person name="Santos K."/>
            <person name="Satori D."/>
            <person name="Silva A.G."/>
            <person name="Simao R.C.G."/>
            <person name="Soares M.A.M."/>
            <person name="Souza E.M."/>
            <person name="Steffens M.B.R."/>
            <person name="Steindel M."/>
            <person name="Tadra-Sfeir M.Z."/>
            <person name="Takahashi E.K."/>
            <person name="Torres R.A."/>
            <person name="Valle J.S."/>
            <person name="Vernal J.I."/>
            <person name="Vilas-Boas L.A."/>
            <person name="Watanabe M.A.E."/>
            <person name="Weiss V.A."/>
            <person name="Yates M.A."/>
            <person name="Souza E.M."/>
        </authorList>
    </citation>
    <scope>NUCLEOTIDE SEQUENCE [LARGE SCALE GENOMIC DNA]</scope>
    <source>
        <strain evidence="7 8">SmR1</strain>
    </source>
</reference>
<dbReference type="GeneID" id="29390759"/>
<dbReference type="EMBL" id="CP002039">
    <property type="protein sequence ID" value="ADJ64393.1"/>
    <property type="molecule type" value="Genomic_DNA"/>
</dbReference>
<evidence type="ECO:0000256" key="1">
    <source>
        <dbReference type="ARBA" id="ARBA00022679"/>
    </source>
</evidence>
<dbReference type="HOGENOM" id="CLU_028398_1_0_4"/>